<feature type="domain" description="MurNAc-LAA" evidence="2">
    <location>
        <begin position="126"/>
        <end position="234"/>
    </location>
</feature>
<dbReference type="PANTHER" id="PTHR30404">
    <property type="entry name" value="N-ACETYLMURAMOYL-L-ALANINE AMIDASE"/>
    <property type="match status" value="1"/>
</dbReference>
<accession>A0A1M5TTG0</accession>
<dbReference type="NCBIfam" id="TIGR02883">
    <property type="entry name" value="spore_cwlD"/>
    <property type="match status" value="1"/>
</dbReference>
<sequence length="278" mass="32182">MYLYNKRNKSIVILIIVVLLQLSINYICNADPLSNLPGIDDSLDEKIILIDPGHGGVDGGAVSKKGTLEKDLNLKIAFKLKEILEKKGYIILLTRDDDYGLYSDKGKIRDKKIEDLDNRCRLKKESECDIYISIHLNMFTDSKYSGAQVWYSDQPKEASELAHLIQNNLIEDLDKTNNRKEKNSKGAYKILRCHNEIPSVIVECGFLSNEEEERKLLQNEYQDKIALSIGESVDEFFQIVKLKNREDKIREIQDIETNDLDSTVEQFIEEHWQFDLYE</sequence>
<dbReference type="InterPro" id="IPR050695">
    <property type="entry name" value="N-acetylmuramoyl_amidase_3"/>
</dbReference>
<dbReference type="InterPro" id="IPR014234">
    <property type="entry name" value="Spore_CwlD"/>
</dbReference>
<dbReference type="Proteomes" id="UP000184447">
    <property type="component" value="Unassembled WGS sequence"/>
</dbReference>
<keyword evidence="4" id="KW-1185">Reference proteome</keyword>
<evidence type="ECO:0000313" key="3">
    <source>
        <dbReference type="EMBL" id="SHH54014.1"/>
    </source>
</evidence>
<dbReference type="Pfam" id="PF01520">
    <property type="entry name" value="Amidase_3"/>
    <property type="match status" value="1"/>
</dbReference>
<dbReference type="GO" id="GO:0030288">
    <property type="term" value="C:outer membrane-bounded periplasmic space"/>
    <property type="evidence" value="ECO:0007669"/>
    <property type="project" value="TreeGrafter"/>
</dbReference>
<dbReference type="SUPFAM" id="SSF53187">
    <property type="entry name" value="Zn-dependent exopeptidases"/>
    <property type="match status" value="1"/>
</dbReference>
<evidence type="ECO:0000313" key="4">
    <source>
        <dbReference type="Proteomes" id="UP000184447"/>
    </source>
</evidence>
<dbReference type="RefSeq" id="WP_073337789.1">
    <property type="nucleotide sequence ID" value="NZ_FQXM01000006.1"/>
</dbReference>
<dbReference type="STRING" id="1121316.SAMN02745207_01484"/>
<reference evidence="3 4" key="1">
    <citation type="submission" date="2016-11" db="EMBL/GenBank/DDBJ databases">
        <authorList>
            <person name="Jaros S."/>
            <person name="Januszkiewicz K."/>
            <person name="Wedrychowicz H."/>
        </authorList>
    </citation>
    <scope>NUCLEOTIDE SEQUENCE [LARGE SCALE GENOMIC DNA]</scope>
    <source>
        <strain evidence="3 4">DSM 8605</strain>
    </source>
</reference>
<dbReference type="OrthoDB" id="9806267at2"/>
<name>A0A1M5TTG0_9CLOT</name>
<evidence type="ECO:0000256" key="1">
    <source>
        <dbReference type="ARBA" id="ARBA00022801"/>
    </source>
</evidence>
<gene>
    <name evidence="3" type="ORF">SAMN02745207_01484</name>
</gene>
<dbReference type="Gene3D" id="3.40.630.40">
    <property type="entry name" value="Zn-dependent exopeptidases"/>
    <property type="match status" value="1"/>
</dbReference>
<dbReference type="GO" id="GO:0008745">
    <property type="term" value="F:N-acetylmuramoyl-L-alanine amidase activity"/>
    <property type="evidence" value="ECO:0007669"/>
    <property type="project" value="InterPro"/>
</dbReference>
<protein>
    <submittedName>
        <fullName evidence="3">N-acetylmuramoyl-L-alanine amidase</fullName>
    </submittedName>
</protein>
<dbReference type="EMBL" id="FQXM01000006">
    <property type="protein sequence ID" value="SHH54014.1"/>
    <property type="molecule type" value="Genomic_DNA"/>
</dbReference>
<keyword evidence="1" id="KW-0378">Hydrolase</keyword>
<dbReference type="CDD" id="cd02696">
    <property type="entry name" value="MurNAc-LAA"/>
    <property type="match status" value="1"/>
</dbReference>
<dbReference type="PANTHER" id="PTHR30404:SF0">
    <property type="entry name" value="N-ACETYLMURAMOYL-L-ALANINE AMIDASE AMIC"/>
    <property type="match status" value="1"/>
</dbReference>
<dbReference type="SMART" id="SM00646">
    <property type="entry name" value="Ami_3"/>
    <property type="match status" value="1"/>
</dbReference>
<dbReference type="InterPro" id="IPR002508">
    <property type="entry name" value="MurNAc-LAA_cat"/>
</dbReference>
<dbReference type="GO" id="GO:0009253">
    <property type="term" value="P:peptidoglycan catabolic process"/>
    <property type="evidence" value="ECO:0007669"/>
    <property type="project" value="InterPro"/>
</dbReference>
<evidence type="ECO:0000259" key="2">
    <source>
        <dbReference type="SMART" id="SM00646"/>
    </source>
</evidence>
<proteinExistence type="predicted"/>
<organism evidence="3 4">
    <name type="scientific">Clostridium grantii DSM 8605</name>
    <dbReference type="NCBI Taxonomy" id="1121316"/>
    <lineage>
        <taxon>Bacteria</taxon>
        <taxon>Bacillati</taxon>
        <taxon>Bacillota</taxon>
        <taxon>Clostridia</taxon>
        <taxon>Eubacteriales</taxon>
        <taxon>Clostridiaceae</taxon>
        <taxon>Clostridium</taxon>
    </lineage>
</organism>
<dbReference type="AlphaFoldDB" id="A0A1M5TTG0"/>